<organism evidence="2 3">
    <name type="scientific">Cinchona calisaya</name>
    <dbReference type="NCBI Taxonomy" id="153742"/>
    <lineage>
        <taxon>Eukaryota</taxon>
        <taxon>Viridiplantae</taxon>
        <taxon>Streptophyta</taxon>
        <taxon>Embryophyta</taxon>
        <taxon>Tracheophyta</taxon>
        <taxon>Spermatophyta</taxon>
        <taxon>Magnoliopsida</taxon>
        <taxon>eudicotyledons</taxon>
        <taxon>Gunneridae</taxon>
        <taxon>Pentapetalae</taxon>
        <taxon>asterids</taxon>
        <taxon>lamiids</taxon>
        <taxon>Gentianales</taxon>
        <taxon>Rubiaceae</taxon>
        <taxon>Cinchonoideae</taxon>
        <taxon>Cinchoneae</taxon>
        <taxon>Cinchona</taxon>
    </lineage>
</organism>
<comment type="caution">
    <text evidence="2">The sequence shown here is derived from an EMBL/GenBank/DDBJ whole genome shotgun (WGS) entry which is preliminary data.</text>
</comment>
<keyword evidence="3" id="KW-1185">Reference proteome</keyword>
<evidence type="ECO:0000256" key="1">
    <source>
        <dbReference type="SAM" id="MobiDB-lite"/>
    </source>
</evidence>
<gene>
    <name evidence="2" type="ORF">ACH5RR_033723</name>
</gene>
<sequence length="59" mass="6261">MTEEGNVAATESFSAATDDSSLDPPSSPVAASALGKTSHAMKTKKKEFYDCYNVYHGCL</sequence>
<evidence type="ECO:0000313" key="2">
    <source>
        <dbReference type="EMBL" id="KAL3503882.1"/>
    </source>
</evidence>
<dbReference type="EMBL" id="JBJUIK010000014">
    <property type="protein sequence ID" value="KAL3503882.1"/>
    <property type="molecule type" value="Genomic_DNA"/>
</dbReference>
<name>A0ABD2YDE5_9GENT</name>
<reference evidence="2 3" key="1">
    <citation type="submission" date="2024-11" db="EMBL/GenBank/DDBJ databases">
        <title>A near-complete genome assembly of Cinchona calisaya.</title>
        <authorList>
            <person name="Lian D.C."/>
            <person name="Zhao X.W."/>
            <person name="Wei L."/>
        </authorList>
    </citation>
    <scope>NUCLEOTIDE SEQUENCE [LARGE SCALE GENOMIC DNA]</scope>
    <source>
        <tissue evidence="2">Nenye</tissue>
    </source>
</reference>
<evidence type="ECO:0000313" key="3">
    <source>
        <dbReference type="Proteomes" id="UP001630127"/>
    </source>
</evidence>
<dbReference type="AlphaFoldDB" id="A0ABD2YDE5"/>
<feature type="compositionally biased region" description="Low complexity" evidence="1">
    <location>
        <begin position="14"/>
        <end position="33"/>
    </location>
</feature>
<dbReference type="Proteomes" id="UP001630127">
    <property type="component" value="Unassembled WGS sequence"/>
</dbReference>
<accession>A0ABD2YDE5</accession>
<feature type="non-terminal residue" evidence="2">
    <location>
        <position position="59"/>
    </location>
</feature>
<protein>
    <submittedName>
        <fullName evidence="2">Uncharacterized protein</fullName>
    </submittedName>
</protein>
<feature type="region of interest" description="Disordered" evidence="1">
    <location>
        <begin position="1"/>
        <end position="36"/>
    </location>
</feature>
<proteinExistence type="predicted"/>